<dbReference type="PROSITE" id="PS50850">
    <property type="entry name" value="MFS"/>
    <property type="match status" value="1"/>
</dbReference>
<evidence type="ECO:0000256" key="2">
    <source>
        <dbReference type="ARBA" id="ARBA00022448"/>
    </source>
</evidence>
<evidence type="ECO:0000256" key="6">
    <source>
        <dbReference type="SAM" id="Phobius"/>
    </source>
</evidence>
<dbReference type="AlphaFoldDB" id="A0A162LFJ7"/>
<feature type="transmembrane region" description="Helical" evidence="6">
    <location>
        <begin position="345"/>
        <end position="366"/>
    </location>
</feature>
<reference evidence="9 11" key="2">
    <citation type="journal article" date="2016" name="Front. Microbiol.">
        <title>Industrial Acetogenic Biocatalysts: A Comparative Metabolic and Genomic Analysis.</title>
        <authorList>
            <person name="Bengelsdorf F."/>
            <person name="Poehlein A."/>
            <person name="Sonja S."/>
            <person name="Erz C."/>
            <person name="Hummel T."/>
            <person name="Hoffmeister S."/>
            <person name="Daniel R."/>
            <person name="Durre P."/>
        </authorList>
    </citation>
    <scope>NUCLEOTIDE SEQUENCE [LARGE SCALE GENOMIC DNA]</scope>
    <source>
        <strain evidence="9 11">PTA-10522</strain>
    </source>
</reference>
<dbReference type="EMBL" id="LROR01000036">
    <property type="protein sequence ID" value="OBR95798.1"/>
    <property type="molecule type" value="Genomic_DNA"/>
</dbReference>
<feature type="transmembrane region" description="Helical" evidence="6">
    <location>
        <begin position="372"/>
        <end position="395"/>
    </location>
</feature>
<dbReference type="Proteomes" id="UP000093694">
    <property type="component" value="Unassembled WGS sequence"/>
</dbReference>
<feature type="transmembrane region" description="Helical" evidence="6">
    <location>
        <begin position="107"/>
        <end position="126"/>
    </location>
</feature>
<dbReference type="InterPro" id="IPR011701">
    <property type="entry name" value="MFS"/>
</dbReference>
<feature type="transmembrane region" description="Helical" evidence="6">
    <location>
        <begin position="163"/>
        <end position="184"/>
    </location>
</feature>
<dbReference type="SUPFAM" id="SSF103473">
    <property type="entry name" value="MFS general substrate transporter"/>
    <property type="match status" value="1"/>
</dbReference>
<dbReference type="Pfam" id="PF07690">
    <property type="entry name" value="MFS_1"/>
    <property type="match status" value="1"/>
</dbReference>
<dbReference type="PATRIC" id="fig|1705578.3.peg.904"/>
<dbReference type="EMBL" id="LITQ01000016">
    <property type="protein sequence ID" value="OAA92856.1"/>
    <property type="molecule type" value="Genomic_DNA"/>
</dbReference>
<feature type="transmembrane region" description="Helical" evidence="6">
    <location>
        <begin position="286"/>
        <end position="304"/>
    </location>
</feature>
<keyword evidence="4 6" id="KW-1133">Transmembrane helix</keyword>
<dbReference type="Gene3D" id="1.20.1250.20">
    <property type="entry name" value="MFS general substrate transporter like domains"/>
    <property type="match status" value="2"/>
</dbReference>
<dbReference type="GO" id="GO:0022857">
    <property type="term" value="F:transmembrane transporter activity"/>
    <property type="evidence" value="ECO:0007669"/>
    <property type="project" value="InterPro"/>
</dbReference>
<dbReference type="PANTHER" id="PTHR23506:SF23">
    <property type="entry name" value="GH10249P"/>
    <property type="match status" value="1"/>
</dbReference>
<comment type="caution">
    <text evidence="8">The sequence shown here is derived from an EMBL/GenBank/DDBJ whole genome shotgun (WGS) entry which is preliminary data.</text>
</comment>
<sequence>MKNISNGLRMILMIGCCGALAIFSSTISKSPILPIFAKSLGATGIQIGWITSASTIPGILISYLAGDLADRFGYKKILIGSLLIFSSAPFLYLLVNDPLQLGVVRFYHGFATAAFGPVAMATIAAFSSKNTGENLSLYSSATIIGRALAPTVGGTAYQTGGYVSVYLIAGIAGILALTFAIRLFHKSKETENKEAAKIKKYKVENVSFFKKLWRLLNYRPLLLVGILEACSYFAYGAFEMVFPLYAKQLYMPTSEIGILLGIQLVGIILFKPLFGRASDQFGRLPMMVTGLLTCSISFFLLAILKSILAIIPLIFIYGLGFALITASTSALAADVAHEGQLGASLGIMSTLMDVGQTFGPPVIGGISDTYSYSVGIGVLAIIFLIAAIGCIIALINRHKTKQMT</sequence>
<feature type="transmembrane region" description="Helical" evidence="6">
    <location>
        <begin position="138"/>
        <end position="157"/>
    </location>
</feature>
<evidence type="ECO:0000256" key="3">
    <source>
        <dbReference type="ARBA" id="ARBA00022692"/>
    </source>
</evidence>
<accession>A0A162LFJ7</accession>
<dbReference type="InterPro" id="IPR050930">
    <property type="entry name" value="MFS_Vesicular_Transporter"/>
</dbReference>
<dbReference type="RefSeq" id="WP_082853551.1">
    <property type="nucleotide sequence ID" value="NZ_LITQ01000016.1"/>
</dbReference>
<evidence type="ECO:0000313" key="11">
    <source>
        <dbReference type="Proteomes" id="UP000093694"/>
    </source>
</evidence>
<protein>
    <submittedName>
        <fullName evidence="8">Bacillibactin exporter</fullName>
    </submittedName>
</protein>
<feature type="transmembrane region" description="Helical" evidence="6">
    <location>
        <begin position="44"/>
        <end position="65"/>
    </location>
</feature>
<keyword evidence="11" id="KW-1185">Reference proteome</keyword>
<dbReference type="GO" id="GO:0005886">
    <property type="term" value="C:plasma membrane"/>
    <property type="evidence" value="ECO:0007669"/>
    <property type="project" value="UniProtKB-SubCell"/>
</dbReference>
<keyword evidence="3 6" id="KW-0812">Transmembrane</keyword>
<evidence type="ECO:0000313" key="10">
    <source>
        <dbReference type="Proteomes" id="UP000077384"/>
    </source>
</evidence>
<gene>
    <name evidence="8" type="primary">ymfD_1</name>
    <name evidence="9" type="ORF">CLCOS_12310</name>
    <name evidence="8" type="ORF">WX73_00525</name>
</gene>
<feature type="transmembrane region" description="Helical" evidence="6">
    <location>
        <begin position="310"/>
        <end position="333"/>
    </location>
</feature>
<evidence type="ECO:0000313" key="9">
    <source>
        <dbReference type="EMBL" id="OBR95798.1"/>
    </source>
</evidence>
<dbReference type="CDD" id="cd17325">
    <property type="entry name" value="MFS_MdtG_SLC18_like"/>
    <property type="match status" value="1"/>
</dbReference>
<feature type="domain" description="Major facilitator superfamily (MFS) profile" evidence="7">
    <location>
        <begin position="10"/>
        <end position="401"/>
    </location>
</feature>
<evidence type="ECO:0000313" key="8">
    <source>
        <dbReference type="EMBL" id="OAA92856.1"/>
    </source>
</evidence>
<dbReference type="Proteomes" id="UP000077384">
    <property type="component" value="Unassembled WGS sequence"/>
</dbReference>
<evidence type="ECO:0000256" key="5">
    <source>
        <dbReference type="ARBA" id="ARBA00023136"/>
    </source>
</evidence>
<organism evidence="8 10">
    <name type="scientific">Clostridium coskatii</name>
    <dbReference type="NCBI Taxonomy" id="1705578"/>
    <lineage>
        <taxon>Bacteria</taxon>
        <taxon>Bacillati</taxon>
        <taxon>Bacillota</taxon>
        <taxon>Clostridia</taxon>
        <taxon>Eubacteriales</taxon>
        <taxon>Clostridiaceae</taxon>
        <taxon>Clostridium</taxon>
    </lineage>
</organism>
<feature type="transmembrane region" description="Helical" evidence="6">
    <location>
        <begin position="77"/>
        <end position="95"/>
    </location>
</feature>
<dbReference type="InterPro" id="IPR020846">
    <property type="entry name" value="MFS_dom"/>
</dbReference>
<keyword evidence="2" id="KW-0813">Transport</keyword>
<keyword evidence="5 6" id="KW-0472">Membrane</keyword>
<reference evidence="8 10" key="1">
    <citation type="journal article" date="2015" name="Biotechnol. Bioeng.">
        <title>Genome sequence and phenotypic characterization of Caulobacter segnis.</title>
        <authorList>
            <person name="Patel S."/>
            <person name="Fletcher B."/>
            <person name="Scott D.C."/>
            <person name="Ely B."/>
        </authorList>
    </citation>
    <scope>NUCLEOTIDE SEQUENCE [LARGE SCALE GENOMIC DNA]</scope>
    <source>
        <strain evidence="8 10">PS02</strain>
    </source>
</reference>
<comment type="subcellular location">
    <subcellularLocation>
        <location evidence="1">Cell membrane</location>
        <topology evidence="1">Multi-pass membrane protein</topology>
    </subcellularLocation>
</comment>
<feature type="transmembrane region" description="Helical" evidence="6">
    <location>
        <begin position="221"/>
        <end position="244"/>
    </location>
</feature>
<feature type="transmembrane region" description="Helical" evidence="6">
    <location>
        <begin position="256"/>
        <end position="274"/>
    </location>
</feature>
<evidence type="ECO:0000259" key="7">
    <source>
        <dbReference type="PROSITE" id="PS50850"/>
    </source>
</evidence>
<name>A0A162LFJ7_9CLOT</name>
<evidence type="ECO:0000256" key="4">
    <source>
        <dbReference type="ARBA" id="ARBA00022989"/>
    </source>
</evidence>
<evidence type="ECO:0000256" key="1">
    <source>
        <dbReference type="ARBA" id="ARBA00004651"/>
    </source>
</evidence>
<dbReference type="PANTHER" id="PTHR23506">
    <property type="entry name" value="GH10249P"/>
    <property type="match status" value="1"/>
</dbReference>
<proteinExistence type="predicted"/>
<dbReference type="InterPro" id="IPR036259">
    <property type="entry name" value="MFS_trans_sf"/>
</dbReference>